<dbReference type="Proteomes" id="UP000663760">
    <property type="component" value="Chromosome 9"/>
</dbReference>
<keyword evidence="2" id="KW-1185">Reference proteome</keyword>
<proteinExistence type="predicted"/>
<dbReference type="EMBL" id="LR746272">
    <property type="protein sequence ID" value="CAA7401140.1"/>
    <property type="molecule type" value="Genomic_DNA"/>
</dbReference>
<name>A0A7I8KTN5_SPIIN</name>
<evidence type="ECO:0000313" key="2">
    <source>
        <dbReference type="Proteomes" id="UP000663760"/>
    </source>
</evidence>
<sequence>MLAKIFFEGGNLFPIERRPGI</sequence>
<accession>A0A7I8KTN5</accession>
<organism evidence="1 2">
    <name type="scientific">Spirodela intermedia</name>
    <name type="common">Intermediate duckweed</name>
    <dbReference type="NCBI Taxonomy" id="51605"/>
    <lineage>
        <taxon>Eukaryota</taxon>
        <taxon>Viridiplantae</taxon>
        <taxon>Streptophyta</taxon>
        <taxon>Embryophyta</taxon>
        <taxon>Tracheophyta</taxon>
        <taxon>Spermatophyta</taxon>
        <taxon>Magnoliopsida</taxon>
        <taxon>Liliopsida</taxon>
        <taxon>Araceae</taxon>
        <taxon>Lemnoideae</taxon>
        <taxon>Spirodela</taxon>
    </lineage>
</organism>
<protein>
    <submittedName>
        <fullName evidence="1">Uncharacterized protein</fullName>
    </submittedName>
</protein>
<dbReference type="AlphaFoldDB" id="A0A7I8KTN5"/>
<gene>
    <name evidence="1" type="ORF">SI8410_09011818</name>
</gene>
<evidence type="ECO:0000313" key="1">
    <source>
        <dbReference type="EMBL" id="CAA7401140.1"/>
    </source>
</evidence>
<reference evidence="1" key="1">
    <citation type="submission" date="2020-02" db="EMBL/GenBank/DDBJ databases">
        <authorList>
            <person name="Scholz U."/>
            <person name="Mascher M."/>
            <person name="Fiebig A."/>
        </authorList>
    </citation>
    <scope>NUCLEOTIDE SEQUENCE</scope>
</reference>